<dbReference type="EMBL" id="MT774387">
    <property type="protein sequence ID" value="QOR59161.1"/>
    <property type="molecule type" value="Genomic_DNA"/>
</dbReference>
<evidence type="ECO:0000313" key="2">
    <source>
        <dbReference type="Proteomes" id="UP000594132"/>
    </source>
</evidence>
<protein>
    <submittedName>
        <fullName evidence="1">Uncharacterized protein</fullName>
    </submittedName>
</protein>
<evidence type="ECO:0000313" key="1">
    <source>
        <dbReference type="EMBL" id="QOR59161.1"/>
    </source>
</evidence>
<reference evidence="1 2" key="1">
    <citation type="submission" date="2020-07" db="EMBL/GenBank/DDBJ databases">
        <title>Taxonomic proposal: Crassvirales, a new order of highly abundant and diverse bacterial viruses.</title>
        <authorList>
            <person name="Shkoporov A.N."/>
            <person name="Stockdale S.R."/>
            <person name="Guerin E."/>
            <person name="Ross R.P."/>
            <person name="Hill C."/>
        </authorList>
    </citation>
    <scope>NUCLEOTIDE SEQUENCE [LARGE SCALE GENOMIC DNA]</scope>
</reference>
<organism evidence="1 2">
    <name type="scientific">uncultured phage cr111_1</name>
    <dbReference type="NCBI Taxonomy" id="2772071"/>
    <lineage>
        <taxon>Viruses</taxon>
        <taxon>Duplodnaviria</taxon>
        <taxon>Heunggongvirae</taxon>
        <taxon>Uroviricota</taxon>
        <taxon>Caudoviricetes</taxon>
        <taxon>Crassvirales</taxon>
        <taxon>Steigviridae</taxon>
        <taxon>Asinivirinae</taxon>
        <taxon>Lahndsivirus</taxon>
        <taxon>Lahndsivirus rarus</taxon>
    </lineage>
</organism>
<name>A0A7M1RZ32_9CAUD</name>
<accession>A0A7M1RZ32</accession>
<dbReference type="RefSeq" id="YP_010111319.1">
    <property type="nucleotide sequence ID" value="NC_055880.1"/>
</dbReference>
<dbReference type="Proteomes" id="UP000594132">
    <property type="component" value="Segment"/>
</dbReference>
<dbReference type="KEGG" id="vg:65129682"/>
<sequence length="94" mass="10807">MSSNGNYPPGAQYDPAAPWNDVETVTRRVTISVTYSKEVEVELPKDYNEQDLEEHVRDQVTLPREAMLTLSTVLQGRYKRDCEGWIEDDFAIVE</sequence>
<dbReference type="GeneID" id="65129682"/>
<keyword evidence="2" id="KW-1185">Reference proteome</keyword>
<proteinExistence type="predicted"/>